<reference evidence="3 4" key="1">
    <citation type="submission" date="2019-11" db="EMBL/GenBank/DDBJ databases">
        <authorList>
            <person name="Brisse S."/>
        </authorList>
    </citation>
    <scope>NUCLEOTIDE SEQUENCE [LARGE SCALE GENOMIC DNA]</scope>
    <source>
        <strain evidence="3">FRC0190</strain>
    </source>
</reference>
<feature type="transmembrane region" description="Helical" evidence="2">
    <location>
        <begin position="145"/>
        <end position="163"/>
    </location>
</feature>
<feature type="compositionally biased region" description="Polar residues" evidence="1">
    <location>
        <begin position="194"/>
        <end position="204"/>
    </location>
</feature>
<evidence type="ECO:0000313" key="4">
    <source>
        <dbReference type="Proteomes" id="UP000423525"/>
    </source>
</evidence>
<name>A0A6I8M9U7_9CORY</name>
<feature type="transmembrane region" description="Helical" evidence="2">
    <location>
        <begin position="118"/>
        <end position="139"/>
    </location>
</feature>
<feature type="compositionally biased region" description="Basic residues" evidence="1">
    <location>
        <begin position="183"/>
        <end position="193"/>
    </location>
</feature>
<sequence>MYRLHLPNFLVQLPIKLLKEAMNPQSTSAFQSLYPDINPAHSLPLTTWERISMALAVGILSFGVTFGDLIIAGAGLGLVLFAIIAPSQKTSRKIRTEAKNRFPNEPWAETHHNANATIIAMALCWLVIIGINLATLWWAPPSQTTYLAAGVSILSAIIVWFLPGAHPLWNRRRIASHKQQPTGRRRQASKRSSHPQTAEFSQQQ</sequence>
<dbReference type="Proteomes" id="UP000423525">
    <property type="component" value="Chromosome"/>
</dbReference>
<feature type="transmembrane region" description="Helical" evidence="2">
    <location>
        <begin position="53"/>
        <end position="85"/>
    </location>
</feature>
<evidence type="ECO:0008006" key="5">
    <source>
        <dbReference type="Google" id="ProtNLM"/>
    </source>
</evidence>
<dbReference type="EMBL" id="LR738855">
    <property type="protein sequence ID" value="VZH84619.1"/>
    <property type="molecule type" value="Genomic_DNA"/>
</dbReference>
<accession>A0A6I8M9U7</accession>
<evidence type="ECO:0000313" key="3">
    <source>
        <dbReference type="EMBL" id="VZH84619.1"/>
    </source>
</evidence>
<keyword evidence="2" id="KW-1133">Transmembrane helix</keyword>
<evidence type="ECO:0000256" key="2">
    <source>
        <dbReference type="SAM" id="Phobius"/>
    </source>
</evidence>
<protein>
    <recommendedName>
        <fullName evidence="5">Cell-surface hemin receptor</fullName>
    </recommendedName>
</protein>
<organism evidence="3 4">
    <name type="scientific">Corynebacterium rouxii</name>
    <dbReference type="NCBI Taxonomy" id="2719119"/>
    <lineage>
        <taxon>Bacteria</taxon>
        <taxon>Bacillati</taxon>
        <taxon>Actinomycetota</taxon>
        <taxon>Actinomycetes</taxon>
        <taxon>Mycobacteriales</taxon>
        <taxon>Corynebacteriaceae</taxon>
        <taxon>Corynebacterium</taxon>
    </lineage>
</organism>
<dbReference type="KEGG" id="crf:FRC0190_00632"/>
<gene>
    <name evidence="3" type="ORF">FRC0190_00632</name>
</gene>
<proteinExistence type="predicted"/>
<keyword evidence="2" id="KW-0812">Transmembrane</keyword>
<feature type="region of interest" description="Disordered" evidence="1">
    <location>
        <begin position="175"/>
        <end position="204"/>
    </location>
</feature>
<keyword evidence="2" id="KW-0472">Membrane</keyword>
<dbReference type="AlphaFoldDB" id="A0A6I8M9U7"/>
<evidence type="ECO:0000256" key="1">
    <source>
        <dbReference type="SAM" id="MobiDB-lite"/>
    </source>
</evidence>